<keyword evidence="3" id="KW-1185">Reference proteome</keyword>
<feature type="region of interest" description="Disordered" evidence="1">
    <location>
        <begin position="350"/>
        <end position="393"/>
    </location>
</feature>
<gene>
    <name evidence="2" type="ORF">R5R35_010022</name>
</gene>
<reference evidence="2 3" key="1">
    <citation type="submission" date="2024-03" db="EMBL/GenBank/DDBJ databases">
        <title>The genome assembly and annotation of the cricket Gryllus longicercus Weissman &amp; Gray.</title>
        <authorList>
            <person name="Szrajer S."/>
            <person name="Gray D."/>
            <person name="Ylla G."/>
        </authorList>
    </citation>
    <scope>NUCLEOTIDE SEQUENCE [LARGE SCALE GENOMIC DNA]</scope>
    <source>
        <strain evidence="2">DAG 2021-001</strain>
        <tissue evidence="2">Whole body minus gut</tissue>
    </source>
</reference>
<dbReference type="EMBL" id="JAZDUA010000071">
    <property type="protein sequence ID" value="KAK7869655.1"/>
    <property type="molecule type" value="Genomic_DNA"/>
</dbReference>
<proteinExistence type="predicted"/>
<protein>
    <submittedName>
        <fullName evidence="2">Uncharacterized protein</fullName>
    </submittedName>
</protein>
<feature type="compositionally biased region" description="Pro residues" evidence="1">
    <location>
        <begin position="356"/>
        <end position="370"/>
    </location>
</feature>
<feature type="compositionally biased region" description="Low complexity" evidence="1">
    <location>
        <begin position="371"/>
        <end position="380"/>
    </location>
</feature>
<dbReference type="AlphaFoldDB" id="A0AAN9ZCK4"/>
<dbReference type="Proteomes" id="UP001378592">
    <property type="component" value="Unassembled WGS sequence"/>
</dbReference>
<evidence type="ECO:0000313" key="2">
    <source>
        <dbReference type="EMBL" id="KAK7869655.1"/>
    </source>
</evidence>
<feature type="compositionally biased region" description="Gly residues" evidence="1">
    <location>
        <begin position="311"/>
        <end position="330"/>
    </location>
</feature>
<sequence length="393" mass="42554">MDTIFDVRSLSALRRHLGLQHVPEEILEDLMTDPKRAAGWDRMIKRILGFEAGPERQFAPAPSPATNTAPAPVHARAPASAAAPMPVPVHVAYPVPPVEDDSANKQMKKLARDWIVTALSAPQSMLQIAVQFRHIVEGFWPFNDPARMNVPHPEFMDIIAEEMQTILVKCEAPTQGYPCVAAQPHSLPHFCNFMLLLGHFVAEFTALPFDVPEFLFHIAFRACNLCLKSPLQLPMAQALLRVWKTIGCELETRLGDFPELVDAVRDAVIYGSRALGARADPKELLVEALELRCRGWRPPPPPGPAPSAAGKGSGEGAGGTEGEGGVGGGSALADALARATVRRAAVEALGAAGDWAPPPPPPQHQRPQPTPLLQQLIQPPAGHPRAPRQHYPF</sequence>
<feature type="region of interest" description="Disordered" evidence="1">
    <location>
        <begin position="295"/>
        <end position="330"/>
    </location>
</feature>
<organism evidence="2 3">
    <name type="scientific">Gryllus longicercus</name>
    <dbReference type="NCBI Taxonomy" id="2509291"/>
    <lineage>
        <taxon>Eukaryota</taxon>
        <taxon>Metazoa</taxon>
        <taxon>Ecdysozoa</taxon>
        <taxon>Arthropoda</taxon>
        <taxon>Hexapoda</taxon>
        <taxon>Insecta</taxon>
        <taxon>Pterygota</taxon>
        <taxon>Neoptera</taxon>
        <taxon>Polyneoptera</taxon>
        <taxon>Orthoptera</taxon>
        <taxon>Ensifera</taxon>
        <taxon>Gryllidea</taxon>
        <taxon>Grylloidea</taxon>
        <taxon>Gryllidae</taxon>
        <taxon>Gryllinae</taxon>
        <taxon>Gryllus</taxon>
    </lineage>
</organism>
<name>A0AAN9ZCK4_9ORTH</name>
<comment type="caution">
    <text evidence="2">The sequence shown here is derived from an EMBL/GenBank/DDBJ whole genome shotgun (WGS) entry which is preliminary data.</text>
</comment>
<evidence type="ECO:0000256" key="1">
    <source>
        <dbReference type="SAM" id="MobiDB-lite"/>
    </source>
</evidence>
<evidence type="ECO:0000313" key="3">
    <source>
        <dbReference type="Proteomes" id="UP001378592"/>
    </source>
</evidence>
<accession>A0AAN9ZCK4</accession>